<name>A0A8H3LJF1_9GLOM</name>
<accession>A0A8H3LJF1</accession>
<evidence type="ECO:0000313" key="2">
    <source>
        <dbReference type="EMBL" id="GES86850.1"/>
    </source>
</evidence>
<organism evidence="2 3">
    <name type="scientific">Rhizophagus clarus</name>
    <dbReference type="NCBI Taxonomy" id="94130"/>
    <lineage>
        <taxon>Eukaryota</taxon>
        <taxon>Fungi</taxon>
        <taxon>Fungi incertae sedis</taxon>
        <taxon>Mucoromycota</taxon>
        <taxon>Glomeromycotina</taxon>
        <taxon>Glomeromycetes</taxon>
        <taxon>Glomerales</taxon>
        <taxon>Glomeraceae</taxon>
        <taxon>Rhizophagus</taxon>
    </lineage>
</organism>
<dbReference type="OrthoDB" id="2350049at2759"/>
<evidence type="ECO:0000313" key="3">
    <source>
        <dbReference type="Proteomes" id="UP000615446"/>
    </source>
</evidence>
<reference evidence="2" key="1">
    <citation type="submission" date="2019-10" db="EMBL/GenBank/DDBJ databases">
        <title>Conservation and host-specific expression of non-tandemly repeated heterogenous ribosome RNA gene in arbuscular mycorrhizal fungi.</title>
        <authorList>
            <person name="Maeda T."/>
            <person name="Kobayashi Y."/>
            <person name="Nakagawa T."/>
            <person name="Ezawa T."/>
            <person name="Yamaguchi K."/>
            <person name="Bino T."/>
            <person name="Nishimoto Y."/>
            <person name="Shigenobu S."/>
            <person name="Kawaguchi M."/>
        </authorList>
    </citation>
    <scope>NUCLEOTIDE SEQUENCE</scope>
    <source>
        <strain evidence="2">HR1</strain>
    </source>
</reference>
<keyword evidence="1" id="KW-0175">Coiled coil</keyword>
<feature type="coiled-coil region" evidence="1">
    <location>
        <begin position="171"/>
        <end position="198"/>
    </location>
</feature>
<protein>
    <submittedName>
        <fullName evidence="2">Uncharacterized protein</fullName>
    </submittedName>
</protein>
<proteinExistence type="predicted"/>
<dbReference type="AlphaFoldDB" id="A0A8H3LJF1"/>
<evidence type="ECO:0000256" key="1">
    <source>
        <dbReference type="SAM" id="Coils"/>
    </source>
</evidence>
<sequence length="434" mass="50369">MWAEYIENFSKLYNSMFFMVKNFISPQSFKIFTNLAKSLILLIISHRKFYPRYPLYPWEYGYVFDFDPNFKSNENIDILCTWLDDSAIHDAIKIAYDEAAKFIKVLGIKLLNDKSIPHFYGSTTRQLTAISNLINIGSDDPNDINDISGFEFNNDEPDLDEDFYLTNAASEVAKLSQLADLEQKSNELEQEHKLSDSSKVELDYILNNSKKYFSVIELEQNELFYVDGLMNILQIIQTRASHNAFSRFERPCQNRQLNTTQSFNNQTKLKQNSANLLISEFFRNENTFESSVRSRKERWIGRKKLENIGLPQHIKASNIFYANITDNNPLQENNFILYISKEEIFLGKVLSMYRLVSNRHAYIPFLKDVDSLSYISVTTFINIDGNLFSPISKAGGNLFAHITPKQVIYHFDNNNLDIICTNLMDIDNMICQAL</sequence>
<gene>
    <name evidence="2" type="ORF">RCL2_001388500</name>
</gene>
<dbReference type="EMBL" id="BLAL01000162">
    <property type="protein sequence ID" value="GES86850.1"/>
    <property type="molecule type" value="Genomic_DNA"/>
</dbReference>
<comment type="caution">
    <text evidence="2">The sequence shown here is derived from an EMBL/GenBank/DDBJ whole genome shotgun (WGS) entry which is preliminary data.</text>
</comment>
<dbReference type="Proteomes" id="UP000615446">
    <property type="component" value="Unassembled WGS sequence"/>
</dbReference>